<evidence type="ECO:0000313" key="7">
    <source>
        <dbReference type="EMBL" id="KAK7347243.1"/>
    </source>
</evidence>
<organism evidence="7 8">
    <name type="scientific">Phaseolus coccineus</name>
    <name type="common">Scarlet runner bean</name>
    <name type="synonym">Phaseolus multiflorus</name>
    <dbReference type="NCBI Taxonomy" id="3886"/>
    <lineage>
        <taxon>Eukaryota</taxon>
        <taxon>Viridiplantae</taxon>
        <taxon>Streptophyta</taxon>
        <taxon>Embryophyta</taxon>
        <taxon>Tracheophyta</taxon>
        <taxon>Spermatophyta</taxon>
        <taxon>Magnoliopsida</taxon>
        <taxon>eudicotyledons</taxon>
        <taxon>Gunneridae</taxon>
        <taxon>Pentapetalae</taxon>
        <taxon>rosids</taxon>
        <taxon>fabids</taxon>
        <taxon>Fabales</taxon>
        <taxon>Fabaceae</taxon>
        <taxon>Papilionoideae</taxon>
        <taxon>50 kb inversion clade</taxon>
        <taxon>NPAAA clade</taxon>
        <taxon>indigoferoid/millettioid clade</taxon>
        <taxon>Phaseoleae</taxon>
        <taxon>Phaseolus</taxon>
    </lineage>
</organism>
<proteinExistence type="inferred from homology"/>
<dbReference type="GO" id="GO:0016020">
    <property type="term" value="C:membrane"/>
    <property type="evidence" value="ECO:0007669"/>
    <property type="project" value="UniProtKB-SubCell"/>
</dbReference>
<dbReference type="SUPFAM" id="SSF103473">
    <property type="entry name" value="MFS general substrate transporter"/>
    <property type="match status" value="1"/>
</dbReference>
<dbReference type="Gene3D" id="1.20.1250.20">
    <property type="entry name" value="MFS general substrate transporter like domains"/>
    <property type="match status" value="1"/>
</dbReference>
<accession>A0AAN9M8N4</accession>
<dbReference type="InterPro" id="IPR036259">
    <property type="entry name" value="MFS_trans_sf"/>
</dbReference>
<comment type="similarity">
    <text evidence="2">Belongs to the major facilitator superfamily. Proton-dependent oligopeptide transporter (POT/PTR) (TC 2.A.17) family.</text>
</comment>
<dbReference type="AlphaFoldDB" id="A0AAN9M8N4"/>
<dbReference type="PANTHER" id="PTHR11654">
    <property type="entry name" value="OLIGOPEPTIDE TRANSPORTER-RELATED"/>
    <property type="match status" value="1"/>
</dbReference>
<feature type="transmembrane region" description="Helical" evidence="6">
    <location>
        <begin position="347"/>
        <end position="367"/>
    </location>
</feature>
<sequence>MSEHSHRPLHLLLHQDRQRRVEIRQIHHCVPALSNYNLSGVCVVNVVQIWNGISNIFSIVGPFISDTYLGRFRTLLFGGISSLLTFVYIQTNFAIPSCCLAFSIVIFLLGRHTYICKKPQGSIFSDIAKVIVAAFRKCNVQASGRTFYNPASTSEEEELENKEIVWKERFQFLDKAAIIIADPRELNEQGMARNAWRLCSLQQVEHFKCLLGILPVWVTGICCFIVHFWVLQLVQTDRSIGPHFKVPPGWMNLISMIALSSWIFIYECVYIPLVGKLSIKAPRLARKQRIRIGILLSILCMLVAAIVKKKRRDSALKHGLNEAFAAVSIMEFFTLKMPESMRTVAGAVFFLSLSIANYMGSLIVNIVHKITSINGKTSWIGGHDLNQSRLDCYYYVIAAMGGLNFIYFNLFACRYCAMTTSKQRHNKSIQMLSENELNQMMRRRSWI</sequence>
<name>A0AAN9M8N4_PHACN</name>
<feature type="transmembrane region" description="Helical" evidence="6">
    <location>
        <begin position="250"/>
        <end position="269"/>
    </location>
</feature>
<feature type="transmembrane region" description="Helical" evidence="6">
    <location>
        <begin position="393"/>
        <end position="417"/>
    </location>
</feature>
<keyword evidence="8" id="KW-1185">Reference proteome</keyword>
<feature type="transmembrane region" description="Helical" evidence="6">
    <location>
        <begin position="290"/>
        <end position="307"/>
    </location>
</feature>
<evidence type="ECO:0000256" key="6">
    <source>
        <dbReference type="SAM" id="Phobius"/>
    </source>
</evidence>
<dbReference type="GO" id="GO:0022857">
    <property type="term" value="F:transmembrane transporter activity"/>
    <property type="evidence" value="ECO:0007669"/>
    <property type="project" value="InterPro"/>
</dbReference>
<comment type="caution">
    <text evidence="7">The sequence shown here is derived from an EMBL/GenBank/DDBJ whole genome shotgun (WGS) entry which is preliminary data.</text>
</comment>
<evidence type="ECO:0008006" key="9">
    <source>
        <dbReference type="Google" id="ProtNLM"/>
    </source>
</evidence>
<feature type="transmembrane region" description="Helical" evidence="6">
    <location>
        <begin position="93"/>
        <end position="110"/>
    </location>
</feature>
<protein>
    <recommendedName>
        <fullName evidence="9">Nitrate transporter</fullName>
    </recommendedName>
</protein>
<keyword evidence="4 6" id="KW-1133">Transmembrane helix</keyword>
<evidence type="ECO:0000256" key="1">
    <source>
        <dbReference type="ARBA" id="ARBA00004141"/>
    </source>
</evidence>
<gene>
    <name evidence="7" type="ORF">VNO80_21770</name>
</gene>
<dbReference type="Proteomes" id="UP001374584">
    <property type="component" value="Unassembled WGS sequence"/>
</dbReference>
<keyword evidence="3 6" id="KW-0812">Transmembrane</keyword>
<comment type="subcellular location">
    <subcellularLocation>
        <location evidence="1">Membrane</location>
        <topology evidence="1">Multi-pass membrane protein</topology>
    </subcellularLocation>
</comment>
<evidence type="ECO:0000256" key="3">
    <source>
        <dbReference type="ARBA" id="ARBA00022692"/>
    </source>
</evidence>
<keyword evidence="5 6" id="KW-0472">Membrane</keyword>
<dbReference type="Pfam" id="PF00854">
    <property type="entry name" value="PTR2"/>
    <property type="match status" value="1"/>
</dbReference>
<evidence type="ECO:0000313" key="8">
    <source>
        <dbReference type="Proteomes" id="UP001374584"/>
    </source>
</evidence>
<feature type="transmembrane region" description="Helical" evidence="6">
    <location>
        <begin position="210"/>
        <end position="230"/>
    </location>
</feature>
<evidence type="ECO:0000256" key="4">
    <source>
        <dbReference type="ARBA" id="ARBA00022989"/>
    </source>
</evidence>
<reference evidence="7 8" key="1">
    <citation type="submission" date="2024-01" db="EMBL/GenBank/DDBJ databases">
        <title>The genomes of 5 underutilized Papilionoideae crops provide insights into root nodulation and disease resistanc.</title>
        <authorList>
            <person name="Jiang F."/>
        </authorList>
    </citation>
    <scope>NUCLEOTIDE SEQUENCE [LARGE SCALE GENOMIC DNA]</scope>
    <source>
        <strain evidence="7">JINMINGXINNONG_FW02</strain>
        <tissue evidence="7">Leaves</tissue>
    </source>
</reference>
<evidence type="ECO:0000256" key="5">
    <source>
        <dbReference type="ARBA" id="ARBA00023136"/>
    </source>
</evidence>
<dbReference type="EMBL" id="JAYMYR010000008">
    <property type="protein sequence ID" value="KAK7347243.1"/>
    <property type="molecule type" value="Genomic_DNA"/>
</dbReference>
<evidence type="ECO:0000256" key="2">
    <source>
        <dbReference type="ARBA" id="ARBA00005982"/>
    </source>
</evidence>
<dbReference type="InterPro" id="IPR000109">
    <property type="entry name" value="POT_fam"/>
</dbReference>